<evidence type="ECO:0000256" key="1">
    <source>
        <dbReference type="SAM" id="MobiDB-lite"/>
    </source>
</evidence>
<comment type="caution">
    <text evidence="2">The sequence shown here is derived from an EMBL/GenBank/DDBJ whole genome shotgun (WGS) entry which is preliminary data.</text>
</comment>
<proteinExistence type="predicted"/>
<protein>
    <submittedName>
        <fullName evidence="2">Uncharacterized protein</fullName>
    </submittedName>
</protein>
<evidence type="ECO:0000313" key="2">
    <source>
        <dbReference type="EMBL" id="KAK7865967.1"/>
    </source>
</evidence>
<dbReference type="Proteomes" id="UP001378592">
    <property type="component" value="Unassembled WGS sequence"/>
</dbReference>
<name>A0AAN9VSH8_9ORTH</name>
<evidence type="ECO:0000313" key="3">
    <source>
        <dbReference type="Proteomes" id="UP001378592"/>
    </source>
</evidence>
<sequence length="87" mass="9875">MDEATEPRREPPGAGYGPDDKTCTEGEKKPSKHEPESLRNDIEATAVEENGKMEVLRAEQPAYAKIYRVTAEFPRLNQDVQKTRDQE</sequence>
<dbReference type="EMBL" id="JAZDUA010000160">
    <property type="protein sequence ID" value="KAK7865967.1"/>
    <property type="molecule type" value="Genomic_DNA"/>
</dbReference>
<feature type="region of interest" description="Disordered" evidence="1">
    <location>
        <begin position="1"/>
        <end position="42"/>
    </location>
</feature>
<gene>
    <name evidence="2" type="ORF">R5R35_012911</name>
</gene>
<dbReference type="AlphaFoldDB" id="A0AAN9VSH8"/>
<accession>A0AAN9VSH8</accession>
<reference evidence="2 3" key="1">
    <citation type="submission" date="2024-03" db="EMBL/GenBank/DDBJ databases">
        <title>The genome assembly and annotation of the cricket Gryllus longicercus Weissman &amp; Gray.</title>
        <authorList>
            <person name="Szrajer S."/>
            <person name="Gray D."/>
            <person name="Ylla G."/>
        </authorList>
    </citation>
    <scope>NUCLEOTIDE SEQUENCE [LARGE SCALE GENOMIC DNA]</scope>
    <source>
        <strain evidence="2">DAG 2021-001</strain>
        <tissue evidence="2">Whole body minus gut</tissue>
    </source>
</reference>
<feature type="compositionally biased region" description="Basic and acidic residues" evidence="1">
    <location>
        <begin position="18"/>
        <end position="42"/>
    </location>
</feature>
<organism evidence="2 3">
    <name type="scientific">Gryllus longicercus</name>
    <dbReference type="NCBI Taxonomy" id="2509291"/>
    <lineage>
        <taxon>Eukaryota</taxon>
        <taxon>Metazoa</taxon>
        <taxon>Ecdysozoa</taxon>
        <taxon>Arthropoda</taxon>
        <taxon>Hexapoda</taxon>
        <taxon>Insecta</taxon>
        <taxon>Pterygota</taxon>
        <taxon>Neoptera</taxon>
        <taxon>Polyneoptera</taxon>
        <taxon>Orthoptera</taxon>
        <taxon>Ensifera</taxon>
        <taxon>Gryllidea</taxon>
        <taxon>Grylloidea</taxon>
        <taxon>Gryllidae</taxon>
        <taxon>Gryllinae</taxon>
        <taxon>Gryllus</taxon>
    </lineage>
</organism>
<keyword evidence="3" id="KW-1185">Reference proteome</keyword>
<feature type="compositionally biased region" description="Basic and acidic residues" evidence="1">
    <location>
        <begin position="1"/>
        <end position="11"/>
    </location>
</feature>